<dbReference type="InterPro" id="IPR009057">
    <property type="entry name" value="Homeodomain-like_sf"/>
</dbReference>
<dbReference type="PANTHER" id="PTHR32071:SF17">
    <property type="entry name" value="TRANSCRIPTIONAL REGULATOR (NTRC FAMILY)"/>
    <property type="match status" value="1"/>
</dbReference>
<dbReference type="CDD" id="cd00009">
    <property type="entry name" value="AAA"/>
    <property type="match status" value="1"/>
</dbReference>
<dbReference type="Pfam" id="PF00158">
    <property type="entry name" value="Sigma54_activat"/>
    <property type="match status" value="1"/>
</dbReference>
<dbReference type="SMART" id="SM00448">
    <property type="entry name" value="REC"/>
    <property type="match status" value="1"/>
</dbReference>
<dbReference type="InterPro" id="IPR025662">
    <property type="entry name" value="Sigma_54_int_dom_ATP-bd_1"/>
</dbReference>
<accession>A0A858BY73</accession>
<evidence type="ECO:0000256" key="3">
    <source>
        <dbReference type="ARBA" id="ARBA00022741"/>
    </source>
</evidence>
<keyword evidence="6" id="KW-0804">Transcription</keyword>
<sequence>MYSILMIDDDASFLNIYSKIISSREYAVETCTDPVAALKRLETESFHMVILDVVMAEMNGVEVLKRIKEKNPDQLVMMLTGEGSITGAVESMENGAYTYMIKPVEIDQLLLNIQKAEEFLRLHEENAQLRTQLKDMTKGLAVVGCSSSMEELKRQIAQIAPTNSSVLITGESGTGKEIIANLLHCNSERRDGPLIKVNCSALAESVLESELFGHEKGAFTGAIAAKKGRFEMAAGGTLFLDEIGDMPYSLQSKLLRVLQEKEIERVGGTKTIQVDFRLVCATNKNLQEAIAEGSFREDLFFRINVVPLTTTPLRQRTEDILPILIYYLDYYADEMSKPRVNLSQEAKNALLRYSWRGNVRELKNLAERLIVFSNGEIITEAMLPEELRQGTENLVSPQATDFASVFSSTDLRTARNQFERQFISEMLRQNHGNVTATADQIGIARKNLQVKMKQLGVDKQSH</sequence>
<dbReference type="GO" id="GO:0005524">
    <property type="term" value="F:ATP binding"/>
    <property type="evidence" value="ECO:0007669"/>
    <property type="project" value="UniProtKB-KW"/>
</dbReference>
<dbReference type="PROSITE" id="PS50045">
    <property type="entry name" value="SIGMA54_INTERACT_4"/>
    <property type="match status" value="1"/>
</dbReference>
<dbReference type="PROSITE" id="PS50110">
    <property type="entry name" value="RESPONSE_REGULATORY"/>
    <property type="match status" value="1"/>
</dbReference>
<organism evidence="11 12">
    <name type="scientific">Aminipila butyrica</name>
    <dbReference type="NCBI Taxonomy" id="433296"/>
    <lineage>
        <taxon>Bacteria</taxon>
        <taxon>Bacillati</taxon>
        <taxon>Bacillota</taxon>
        <taxon>Clostridia</taxon>
        <taxon>Peptostreptococcales</taxon>
        <taxon>Anaerovoracaceae</taxon>
        <taxon>Aminipila</taxon>
    </lineage>
</organism>
<comment type="function">
    <text evidence="7">May play the central regulatory role in sporulation. It may be an element of the effector pathway responsible for the activation of sporulation genes in response to nutritional stress. Spo0A may act in concert with spo0H (a sigma factor) to control the expression of some genes that are critical to the sporulation process.</text>
</comment>
<dbReference type="Gene3D" id="3.40.50.300">
    <property type="entry name" value="P-loop containing nucleotide triphosphate hydrolases"/>
    <property type="match status" value="1"/>
</dbReference>
<dbReference type="SUPFAM" id="SSF46689">
    <property type="entry name" value="Homeodomain-like"/>
    <property type="match status" value="1"/>
</dbReference>
<dbReference type="InterPro" id="IPR025943">
    <property type="entry name" value="Sigma_54_int_dom_ATP-bd_2"/>
</dbReference>
<evidence type="ECO:0000259" key="9">
    <source>
        <dbReference type="PROSITE" id="PS50045"/>
    </source>
</evidence>
<proteinExistence type="predicted"/>
<dbReference type="InterPro" id="IPR011006">
    <property type="entry name" value="CheY-like_superfamily"/>
</dbReference>
<protein>
    <recommendedName>
        <fullName evidence="1">Stage 0 sporulation protein A homolog</fullName>
    </recommendedName>
</protein>
<dbReference type="InterPro" id="IPR058031">
    <property type="entry name" value="AAA_lid_NorR"/>
</dbReference>
<dbReference type="Gene3D" id="3.40.50.2300">
    <property type="match status" value="1"/>
</dbReference>
<evidence type="ECO:0000256" key="6">
    <source>
        <dbReference type="ARBA" id="ARBA00023163"/>
    </source>
</evidence>
<dbReference type="Proteomes" id="UP000466848">
    <property type="component" value="Chromosome"/>
</dbReference>
<dbReference type="SUPFAM" id="SSF52540">
    <property type="entry name" value="P-loop containing nucleoside triphosphate hydrolases"/>
    <property type="match status" value="1"/>
</dbReference>
<dbReference type="InterPro" id="IPR001789">
    <property type="entry name" value="Sig_transdc_resp-reg_receiver"/>
</dbReference>
<keyword evidence="2 8" id="KW-0597">Phosphoprotein</keyword>
<dbReference type="GO" id="GO:0000160">
    <property type="term" value="P:phosphorelay signal transduction system"/>
    <property type="evidence" value="ECO:0007669"/>
    <property type="project" value="InterPro"/>
</dbReference>
<keyword evidence="3" id="KW-0547">Nucleotide-binding</keyword>
<evidence type="ECO:0000256" key="2">
    <source>
        <dbReference type="ARBA" id="ARBA00022553"/>
    </source>
</evidence>
<feature type="modified residue" description="4-aspartylphosphate" evidence="8">
    <location>
        <position position="52"/>
    </location>
</feature>
<gene>
    <name evidence="11" type="ORF">Ami103574_13040</name>
</gene>
<dbReference type="PRINTS" id="PR01590">
    <property type="entry name" value="HTHFIS"/>
</dbReference>
<dbReference type="FunFam" id="3.40.50.300:FF:000006">
    <property type="entry name" value="DNA-binding transcriptional regulator NtrC"/>
    <property type="match status" value="1"/>
</dbReference>
<dbReference type="SMART" id="SM00382">
    <property type="entry name" value="AAA"/>
    <property type="match status" value="1"/>
</dbReference>
<dbReference type="SUPFAM" id="SSF52172">
    <property type="entry name" value="CheY-like"/>
    <property type="match status" value="1"/>
</dbReference>
<feature type="domain" description="Sigma-54 factor interaction" evidence="9">
    <location>
        <begin position="142"/>
        <end position="371"/>
    </location>
</feature>
<dbReference type="EMBL" id="CP048649">
    <property type="protein sequence ID" value="QIB70159.1"/>
    <property type="molecule type" value="Genomic_DNA"/>
</dbReference>
<dbReference type="PANTHER" id="PTHR32071">
    <property type="entry name" value="TRANSCRIPTIONAL REGULATORY PROTEIN"/>
    <property type="match status" value="1"/>
</dbReference>
<evidence type="ECO:0000256" key="8">
    <source>
        <dbReference type="PROSITE-ProRule" id="PRU00169"/>
    </source>
</evidence>
<dbReference type="Gene3D" id="1.10.8.60">
    <property type="match status" value="1"/>
</dbReference>
<dbReference type="PROSITE" id="PS00676">
    <property type="entry name" value="SIGMA54_INTERACT_2"/>
    <property type="match status" value="1"/>
</dbReference>
<dbReference type="PROSITE" id="PS00675">
    <property type="entry name" value="SIGMA54_INTERACT_1"/>
    <property type="match status" value="1"/>
</dbReference>
<evidence type="ECO:0000256" key="5">
    <source>
        <dbReference type="ARBA" id="ARBA00023015"/>
    </source>
</evidence>
<feature type="domain" description="Response regulatory" evidence="10">
    <location>
        <begin position="3"/>
        <end position="117"/>
    </location>
</feature>
<dbReference type="InterPro" id="IPR003593">
    <property type="entry name" value="AAA+_ATPase"/>
</dbReference>
<dbReference type="InterPro" id="IPR027417">
    <property type="entry name" value="P-loop_NTPase"/>
</dbReference>
<evidence type="ECO:0000256" key="1">
    <source>
        <dbReference type="ARBA" id="ARBA00018672"/>
    </source>
</evidence>
<evidence type="ECO:0000313" key="12">
    <source>
        <dbReference type="Proteomes" id="UP000466848"/>
    </source>
</evidence>
<reference evidence="11 12" key="1">
    <citation type="submission" date="2020-02" db="EMBL/GenBank/DDBJ databases">
        <authorList>
            <person name="Kim Y.B."/>
            <person name="Roh S.W."/>
        </authorList>
    </citation>
    <scope>NUCLEOTIDE SEQUENCE [LARGE SCALE GENOMIC DNA]</scope>
    <source>
        <strain evidence="11 12">DSM 103574</strain>
    </source>
</reference>
<dbReference type="AlphaFoldDB" id="A0A858BY73"/>
<dbReference type="Pfam" id="PF00072">
    <property type="entry name" value="Response_reg"/>
    <property type="match status" value="1"/>
</dbReference>
<dbReference type="Pfam" id="PF25601">
    <property type="entry name" value="AAA_lid_14"/>
    <property type="match status" value="1"/>
</dbReference>
<evidence type="ECO:0000256" key="7">
    <source>
        <dbReference type="ARBA" id="ARBA00024867"/>
    </source>
</evidence>
<evidence type="ECO:0000256" key="4">
    <source>
        <dbReference type="ARBA" id="ARBA00022840"/>
    </source>
</evidence>
<dbReference type="KEGG" id="abut:Ami103574_13040"/>
<keyword evidence="4" id="KW-0067">ATP-binding</keyword>
<evidence type="ECO:0000313" key="11">
    <source>
        <dbReference type="EMBL" id="QIB70159.1"/>
    </source>
</evidence>
<evidence type="ECO:0000259" key="10">
    <source>
        <dbReference type="PROSITE" id="PS50110"/>
    </source>
</evidence>
<dbReference type="InterPro" id="IPR002078">
    <property type="entry name" value="Sigma_54_int"/>
</dbReference>
<dbReference type="GO" id="GO:0043565">
    <property type="term" value="F:sequence-specific DNA binding"/>
    <property type="evidence" value="ECO:0007669"/>
    <property type="project" value="InterPro"/>
</dbReference>
<dbReference type="GO" id="GO:0006355">
    <property type="term" value="P:regulation of DNA-templated transcription"/>
    <property type="evidence" value="ECO:0007669"/>
    <property type="project" value="InterPro"/>
</dbReference>
<keyword evidence="5" id="KW-0805">Transcription regulation</keyword>
<dbReference type="Pfam" id="PF02954">
    <property type="entry name" value="HTH_8"/>
    <property type="match status" value="1"/>
</dbReference>
<keyword evidence="12" id="KW-1185">Reference proteome</keyword>
<dbReference type="InterPro" id="IPR002197">
    <property type="entry name" value="HTH_Fis"/>
</dbReference>
<dbReference type="Gene3D" id="1.10.10.60">
    <property type="entry name" value="Homeodomain-like"/>
    <property type="match status" value="1"/>
</dbReference>
<name>A0A858BY73_9FIRM</name>
<dbReference type="RefSeq" id="WP_163067398.1">
    <property type="nucleotide sequence ID" value="NZ_CP048649.1"/>
</dbReference>